<accession>A0ABP4QWY9</accession>
<feature type="domain" description="Radical SAM core" evidence="18">
    <location>
        <begin position="533"/>
        <end position="769"/>
    </location>
</feature>
<dbReference type="SFLD" id="SFLDG01064">
    <property type="entry name" value="F420__menaquinone_cofactor_bio"/>
    <property type="match status" value="2"/>
</dbReference>
<keyword evidence="12" id="KW-0479">Metal-binding</keyword>
<name>A0ABP4QWY9_9ACTN</name>
<evidence type="ECO:0000256" key="13">
    <source>
        <dbReference type="ARBA" id="ARBA00023004"/>
    </source>
</evidence>
<dbReference type="PROSITE" id="PS51918">
    <property type="entry name" value="RADICAL_SAM"/>
    <property type="match status" value="2"/>
</dbReference>
<dbReference type="PANTHER" id="PTHR43076:SF1">
    <property type="entry name" value="LIPOYL SYNTHASE 2"/>
    <property type="match status" value="1"/>
</dbReference>
<evidence type="ECO:0000256" key="12">
    <source>
        <dbReference type="ARBA" id="ARBA00022723"/>
    </source>
</evidence>
<evidence type="ECO:0000256" key="5">
    <source>
        <dbReference type="ARBA" id="ARBA00010826"/>
    </source>
</evidence>
<evidence type="ECO:0000259" key="18">
    <source>
        <dbReference type="PROSITE" id="PS51918"/>
    </source>
</evidence>
<feature type="domain" description="Radical SAM core" evidence="18">
    <location>
        <begin position="60"/>
        <end position="308"/>
    </location>
</feature>
<reference evidence="20" key="1">
    <citation type="journal article" date="2019" name="Int. J. Syst. Evol. Microbiol.">
        <title>The Global Catalogue of Microorganisms (GCM) 10K type strain sequencing project: providing services to taxonomists for standard genome sequencing and annotation.</title>
        <authorList>
            <consortium name="The Broad Institute Genomics Platform"/>
            <consortium name="The Broad Institute Genome Sequencing Center for Infectious Disease"/>
            <person name="Wu L."/>
            <person name="Ma J."/>
        </authorList>
    </citation>
    <scope>NUCLEOTIDE SEQUENCE [LARGE SCALE GENOMIC DNA]</scope>
    <source>
        <strain evidence="20">JCM 13929</strain>
    </source>
</reference>
<dbReference type="EMBL" id="BAAAMU010000007">
    <property type="protein sequence ID" value="GAA1619381.1"/>
    <property type="molecule type" value="Genomic_DNA"/>
</dbReference>
<dbReference type="NCBIfam" id="TIGR03550">
    <property type="entry name" value="F420_cofG"/>
    <property type="match status" value="1"/>
</dbReference>
<comment type="catalytic activity">
    <reaction evidence="16">
        <text>5-amino-6-(D-ribitylamino)uracil + L-tyrosine + S-adenosyl-L-methionine = 5-amino-5-(4-hydroxybenzyl)-6-(D-ribitylimino)-5,6-dihydrouracil + 2-iminoacetate + 5'-deoxyadenosine + L-methionine + H(+)</text>
        <dbReference type="Rhea" id="RHEA:55200"/>
        <dbReference type="ChEBI" id="CHEBI:15378"/>
        <dbReference type="ChEBI" id="CHEBI:15934"/>
        <dbReference type="ChEBI" id="CHEBI:17319"/>
        <dbReference type="ChEBI" id="CHEBI:57844"/>
        <dbReference type="ChEBI" id="CHEBI:58315"/>
        <dbReference type="ChEBI" id="CHEBI:59789"/>
        <dbReference type="ChEBI" id="CHEBI:77846"/>
        <dbReference type="ChEBI" id="CHEBI:85936"/>
        <dbReference type="EC" id="2.5.1.147"/>
    </reaction>
</comment>
<keyword evidence="11" id="KW-0949">S-adenosyl-L-methionine</keyword>
<dbReference type="SFLD" id="SFLDF00343">
    <property type="entry name" value="aminofutalosine_synthase_(mqnE"/>
    <property type="match status" value="1"/>
</dbReference>
<dbReference type="RefSeq" id="WP_346102477.1">
    <property type="nucleotide sequence ID" value="NZ_BAAAMU010000007.1"/>
</dbReference>
<dbReference type="CDD" id="cd01335">
    <property type="entry name" value="Radical_SAM"/>
    <property type="match status" value="2"/>
</dbReference>
<comment type="function">
    <text evidence="2">Catalyzes the radical-mediated synthesis of 7,8-didemethyl-8-hydroxy-5-deazariboflavin (FO) from 5-amino-6-(D-ribitylamino)uracil and L-tyrosine.</text>
</comment>
<dbReference type="HAMAP" id="MF_01611">
    <property type="entry name" value="FO_synth_sub1"/>
    <property type="match status" value="1"/>
</dbReference>
<evidence type="ECO:0000256" key="15">
    <source>
        <dbReference type="ARBA" id="ARBA00023239"/>
    </source>
</evidence>
<evidence type="ECO:0000313" key="20">
    <source>
        <dbReference type="Proteomes" id="UP001500064"/>
    </source>
</evidence>
<comment type="similarity">
    <text evidence="5">In the N-terminal section; belongs to the radical SAM superfamily. CofG family.</text>
</comment>
<dbReference type="InterPro" id="IPR034405">
    <property type="entry name" value="F420"/>
</dbReference>
<dbReference type="InterPro" id="IPR007197">
    <property type="entry name" value="rSAM"/>
</dbReference>
<evidence type="ECO:0000256" key="7">
    <source>
        <dbReference type="ARBA" id="ARBA00012289"/>
    </source>
</evidence>
<evidence type="ECO:0000256" key="4">
    <source>
        <dbReference type="ARBA" id="ARBA00010051"/>
    </source>
</evidence>
<dbReference type="HAMAP" id="MF_01612">
    <property type="entry name" value="FO_synth_sub2"/>
    <property type="match status" value="1"/>
</dbReference>
<keyword evidence="14" id="KW-0411">Iron-sulfur</keyword>
<dbReference type="SMART" id="SM00729">
    <property type="entry name" value="Elp3"/>
    <property type="match status" value="1"/>
</dbReference>
<dbReference type="NCBIfam" id="NF004884">
    <property type="entry name" value="PRK06245.1"/>
    <property type="match status" value="1"/>
</dbReference>
<dbReference type="SFLD" id="SFLDG01388">
    <property type="entry name" value="7_8-didemethyl-8-hydroxy-5-dea"/>
    <property type="match status" value="2"/>
</dbReference>
<dbReference type="SUPFAM" id="SSF102114">
    <property type="entry name" value="Radical SAM enzymes"/>
    <property type="match status" value="2"/>
</dbReference>
<keyword evidence="15" id="KW-0456">Lyase</keyword>
<comment type="similarity">
    <text evidence="4">In the C-terminal section; belongs to the radical SAM superfamily. CofH family.</text>
</comment>
<dbReference type="InterPro" id="IPR013785">
    <property type="entry name" value="Aldolase_TIM"/>
</dbReference>
<keyword evidence="10" id="KW-0808">Transferase</keyword>
<comment type="cofactor">
    <cofactor evidence="1">
        <name>[4Fe-4S] cluster</name>
        <dbReference type="ChEBI" id="CHEBI:49883"/>
    </cofactor>
</comment>
<evidence type="ECO:0000256" key="2">
    <source>
        <dbReference type="ARBA" id="ARBA00003692"/>
    </source>
</evidence>
<dbReference type="SFLD" id="SFLDG01389">
    <property type="entry name" value="menaquinone_synthsis_involved"/>
    <property type="match status" value="1"/>
</dbReference>
<keyword evidence="9" id="KW-0004">4Fe-4S</keyword>
<dbReference type="EC" id="2.5.1.147" evidence="7"/>
<dbReference type="InterPro" id="IPR020050">
    <property type="entry name" value="FO_synthase_su2"/>
</dbReference>
<dbReference type="InterPro" id="IPR058240">
    <property type="entry name" value="rSAM_sf"/>
</dbReference>
<comment type="caution">
    <text evidence="19">The sequence shown here is derived from an EMBL/GenBank/DDBJ whole genome shotgun (WGS) entry which is preliminary data.</text>
</comment>
<evidence type="ECO:0000256" key="8">
    <source>
        <dbReference type="ARBA" id="ARBA00022220"/>
    </source>
</evidence>
<dbReference type="NCBIfam" id="NF005609">
    <property type="entry name" value="PRK07360.1"/>
    <property type="match status" value="1"/>
</dbReference>
<dbReference type="PANTHER" id="PTHR43076">
    <property type="entry name" value="FO SYNTHASE (COFH)"/>
    <property type="match status" value="1"/>
</dbReference>
<evidence type="ECO:0000256" key="11">
    <source>
        <dbReference type="ARBA" id="ARBA00022691"/>
    </source>
</evidence>
<evidence type="ECO:0000256" key="16">
    <source>
        <dbReference type="ARBA" id="ARBA00048468"/>
    </source>
</evidence>
<gene>
    <name evidence="19" type="ORF">GCM10009733_014700</name>
</gene>
<dbReference type="NCBIfam" id="TIGR00423">
    <property type="entry name" value="CofH family radical SAM protein"/>
    <property type="match status" value="1"/>
</dbReference>
<dbReference type="EC" id="4.3.1.32" evidence="6"/>
<dbReference type="Pfam" id="PF19288">
    <property type="entry name" value="CofH_C"/>
    <property type="match status" value="1"/>
</dbReference>
<sequence>MSSDSALRRALARARDGKTLDVTEATVLLHARDEHLDTLLDHASRVRDAGLRAAGREGVITYSRKVFIPLTRLCRDRCGYCTFATAPHKLPAPFLSPDEVLEIARQGAAMGCKEALFTLGDRPEDRWHQAREWLDAHGYDDTLSYVRAMAIRVLEETGLLPHLNPGVLSWRDLQRLKPVAPSMGMMLETTSRRLFEEKGQAHYGSPDKDPAVRLRVLEDAGRTNVPFTTGILIGIGETVEDRAEAIFAIRRVAREYGGIQEVIVQNFRAKPDTAMRGLPDADLQELAATIAVARLVLGPRVRLQAPPNLVDSEYELMIRAGIDDWGGVSPLTPDHVNPERPWPQIDDLADRTAGAGFQLRERLTIYPEYVQAGEPWLDPRLFAHVAALADPATGLAREDAVLEGRPWQEPDGGSTASGRVDLHVEVDSTGRTADRRDDFDHVYGDWDALRDRLPSPAEPAVGPTIEPAARSGAAFSGGVLAGDVRQALARAAADPAGLTDAEAVALLSADGDELDELAAIADALRAQAAGDAVTYVVNRNINFTNVCYTGCRFCAFAQRRTDADAYTLSLDQVADRAEEAWAAGATEVCMQGGIHPDLPGTAYFEIAKAVKARTPGMHVHAFSPMEVINGASRTNLSIRDWLEAAKEAGVDSLPGTAAEILDDDVRWVLTKGKLPAKEWVEVITTAHQVGLPTTATMMYGHVDNHLHWVRHIKLIRRLQEQTGGFSEFVLLPFVHTSAPIYLAGVARPGPTARENRAVHALARILLHGAIGNIQCSWVKLQDDLCRQVLQGGVNDLGGTLMEETISRMAGSENGSYKTISELREMVAVTGRPARQRTTEYGVPSEERLAASAASDGVCQSVRRVLPLA</sequence>
<dbReference type="Gene3D" id="3.20.20.70">
    <property type="entry name" value="Aldolase class I"/>
    <property type="match status" value="2"/>
</dbReference>
<dbReference type="InterPro" id="IPR019940">
    <property type="entry name" value="CofH_family"/>
</dbReference>
<dbReference type="InterPro" id="IPR019939">
    <property type="entry name" value="CofG_family"/>
</dbReference>
<proteinExistence type="inferred from homology"/>
<organism evidence="19 20">
    <name type="scientific">Nonomuraea maheshkhaliensis</name>
    <dbReference type="NCBI Taxonomy" id="419590"/>
    <lineage>
        <taxon>Bacteria</taxon>
        <taxon>Bacillati</taxon>
        <taxon>Actinomycetota</taxon>
        <taxon>Actinomycetes</taxon>
        <taxon>Streptosporangiales</taxon>
        <taxon>Streptosporangiaceae</taxon>
        <taxon>Nonomuraea</taxon>
    </lineage>
</organism>
<keyword evidence="20" id="KW-1185">Reference proteome</keyword>
<dbReference type="Pfam" id="PF04055">
    <property type="entry name" value="Radical_SAM"/>
    <property type="match status" value="2"/>
</dbReference>
<dbReference type="SFLD" id="SFLDF00293">
    <property type="entry name" value="((2_3_4_5-tetrahydroxypentyl)a"/>
    <property type="match status" value="1"/>
</dbReference>
<keyword evidence="13" id="KW-0408">Iron</keyword>
<dbReference type="NCBIfam" id="NF006687">
    <property type="entry name" value="PRK09234.1"/>
    <property type="match status" value="1"/>
</dbReference>
<dbReference type="SFLD" id="SFLDF00294">
    <property type="entry name" value="7_8-didemethyl-8-hydroxy-5-dea"/>
    <property type="match status" value="1"/>
</dbReference>
<evidence type="ECO:0000256" key="9">
    <source>
        <dbReference type="ARBA" id="ARBA00022485"/>
    </source>
</evidence>
<evidence type="ECO:0000256" key="14">
    <source>
        <dbReference type="ARBA" id="ARBA00023014"/>
    </source>
</evidence>
<protein>
    <recommendedName>
        <fullName evidence="8">FO synthase</fullName>
        <ecNumber evidence="7">2.5.1.147</ecNumber>
        <ecNumber evidence="6">4.3.1.32</ecNumber>
    </recommendedName>
</protein>
<evidence type="ECO:0000313" key="19">
    <source>
        <dbReference type="EMBL" id="GAA1619381.1"/>
    </source>
</evidence>
<comment type="pathway">
    <text evidence="3">Cofactor biosynthesis; coenzyme F0 biosynthesis.</text>
</comment>
<dbReference type="InterPro" id="IPR006638">
    <property type="entry name" value="Elp3/MiaA/NifB-like_rSAM"/>
</dbReference>
<dbReference type="Proteomes" id="UP001500064">
    <property type="component" value="Unassembled WGS sequence"/>
</dbReference>
<comment type="catalytic activity">
    <reaction evidence="17">
        <text>5-amino-5-(4-hydroxybenzyl)-6-(D-ribitylimino)-5,6-dihydrouracil + S-adenosyl-L-methionine = 7,8-didemethyl-8-hydroxy-5-deazariboflavin + 5'-deoxyadenosine + L-methionine + NH4(+) + H(+)</text>
        <dbReference type="Rhea" id="RHEA:55204"/>
        <dbReference type="ChEBI" id="CHEBI:15378"/>
        <dbReference type="ChEBI" id="CHEBI:17319"/>
        <dbReference type="ChEBI" id="CHEBI:28938"/>
        <dbReference type="ChEBI" id="CHEBI:57844"/>
        <dbReference type="ChEBI" id="CHEBI:59789"/>
        <dbReference type="ChEBI" id="CHEBI:59904"/>
        <dbReference type="ChEBI" id="CHEBI:85936"/>
        <dbReference type="EC" id="4.3.1.32"/>
    </reaction>
</comment>
<evidence type="ECO:0000256" key="6">
    <source>
        <dbReference type="ARBA" id="ARBA00012126"/>
    </source>
</evidence>
<dbReference type="SFLD" id="SFLDS00029">
    <property type="entry name" value="Radical_SAM"/>
    <property type="match status" value="2"/>
</dbReference>
<evidence type="ECO:0000256" key="17">
    <source>
        <dbReference type="ARBA" id="ARBA00048974"/>
    </source>
</evidence>
<dbReference type="NCBIfam" id="TIGR03551">
    <property type="entry name" value="F420_cofH"/>
    <property type="match status" value="1"/>
</dbReference>
<dbReference type="InterPro" id="IPR045567">
    <property type="entry name" value="CofH/MnqC-like_C"/>
</dbReference>
<evidence type="ECO:0000256" key="1">
    <source>
        <dbReference type="ARBA" id="ARBA00001966"/>
    </source>
</evidence>
<evidence type="ECO:0000256" key="10">
    <source>
        <dbReference type="ARBA" id="ARBA00022679"/>
    </source>
</evidence>
<evidence type="ECO:0000256" key="3">
    <source>
        <dbReference type="ARBA" id="ARBA00004712"/>
    </source>
</evidence>